<feature type="transmembrane region" description="Helical" evidence="14">
    <location>
        <begin position="289"/>
        <end position="312"/>
    </location>
</feature>
<dbReference type="NCBIfam" id="TIGR00813">
    <property type="entry name" value="sss"/>
    <property type="match status" value="1"/>
</dbReference>
<dbReference type="PANTHER" id="PTHR48086">
    <property type="entry name" value="SODIUM/PROLINE SYMPORTER-RELATED"/>
    <property type="match status" value="1"/>
</dbReference>
<evidence type="ECO:0000256" key="1">
    <source>
        <dbReference type="ARBA" id="ARBA00004651"/>
    </source>
</evidence>
<dbReference type="Gene3D" id="1.20.1730.10">
    <property type="entry name" value="Sodium/glucose cotransporter"/>
    <property type="match status" value="1"/>
</dbReference>
<feature type="transmembrane region" description="Helical" evidence="14">
    <location>
        <begin position="166"/>
        <end position="187"/>
    </location>
</feature>
<keyword evidence="5 14" id="KW-0812">Transmembrane</keyword>
<feature type="transmembrane region" description="Helical" evidence="14">
    <location>
        <begin position="125"/>
        <end position="146"/>
    </location>
</feature>
<evidence type="ECO:0000256" key="4">
    <source>
        <dbReference type="ARBA" id="ARBA00022475"/>
    </source>
</evidence>
<dbReference type="InterPro" id="IPR038377">
    <property type="entry name" value="Na/Glc_symporter_sf"/>
</dbReference>
<evidence type="ECO:0000256" key="13">
    <source>
        <dbReference type="RuleBase" id="RU362091"/>
    </source>
</evidence>
<evidence type="ECO:0000256" key="7">
    <source>
        <dbReference type="ARBA" id="ARBA00022989"/>
    </source>
</evidence>
<feature type="transmembrane region" description="Helical" evidence="14">
    <location>
        <begin position="476"/>
        <end position="497"/>
    </location>
</feature>
<evidence type="ECO:0000256" key="6">
    <source>
        <dbReference type="ARBA" id="ARBA00022847"/>
    </source>
</evidence>
<feature type="transmembrane region" description="Helical" evidence="14">
    <location>
        <begin position="419"/>
        <end position="437"/>
    </location>
</feature>
<evidence type="ECO:0000256" key="2">
    <source>
        <dbReference type="ARBA" id="ARBA00006434"/>
    </source>
</evidence>
<dbReference type="NCBIfam" id="TIGR02121">
    <property type="entry name" value="Na_Pro_sym"/>
    <property type="match status" value="1"/>
</dbReference>
<comment type="similarity">
    <text evidence="2 13">Belongs to the sodium:solute symporter (SSF) (TC 2.A.21) family.</text>
</comment>
<feature type="transmembrane region" description="Helical" evidence="14">
    <location>
        <begin position="332"/>
        <end position="354"/>
    </location>
</feature>
<keyword evidence="3 14" id="KW-0813">Transport</keyword>
<dbReference type="Pfam" id="PF00474">
    <property type="entry name" value="SSF"/>
    <property type="match status" value="1"/>
</dbReference>
<dbReference type="InterPro" id="IPR011851">
    <property type="entry name" value="Na/Pro_symporter"/>
</dbReference>
<name>A0ABR7HN61_9FIRM</name>
<evidence type="ECO:0000256" key="14">
    <source>
        <dbReference type="RuleBase" id="RU366012"/>
    </source>
</evidence>
<comment type="catalytic activity">
    <reaction evidence="12">
        <text>L-proline(in) + Na(+)(in) = L-proline(out) + Na(+)(out)</text>
        <dbReference type="Rhea" id="RHEA:28967"/>
        <dbReference type="ChEBI" id="CHEBI:29101"/>
        <dbReference type="ChEBI" id="CHEBI:60039"/>
    </reaction>
</comment>
<dbReference type="InterPro" id="IPR050277">
    <property type="entry name" value="Sodium:Solute_Symporter"/>
</dbReference>
<dbReference type="CDD" id="cd11475">
    <property type="entry name" value="SLC5sbd_PutP"/>
    <property type="match status" value="1"/>
</dbReference>
<dbReference type="RefSeq" id="WP_186935943.1">
    <property type="nucleotide sequence ID" value="NZ_JACOPS010000004.1"/>
</dbReference>
<keyword evidence="14" id="KW-0029">Amino-acid transport</keyword>
<sequence length="516" mass="55188">MSTANIIVLCSFAAYMVIMIIIGFVSSKGTKNNEDYFLGGRNLGGWTAALSAQASDMSGWLLMGLPGSVYLAGTGEVWIAVGLLIGTILNWYIVSARLRKYTIVAGNSLTIPSFFQNRYCDDKGVIKMVSAIIIAIFFTVYTASAFSSGAKLFATLFGNSENYNTVYTIGLIVAVIVILVYTFLGGFKAVCYTDFIQGLLMLVAIMAVPIIAYVALTYNNSFSQSLIDSGVTNPDNYLNFLKNDDGSNVSAVSIISNLAWGLGYFGMPHILIRFMAVKSDSEIKKSRKIAIVWVIISLAASCLIGIVARGYLIENLDATASETVFIRLIQQIFSDNGIMIFIGGIFLCGILAAIMSTADSQLLVTASAVSEDIYKGVKKSATEKSALNIGKVAVVVVAIIGFVIAINPNSSIMGLVSDAWAGFGSAFGPVVLLALFWKRSTLAGAISGMATGALTVIVWDYLPLVNGVTLYKATNLYSLVLGFALALIVNIIVSLIAKKPSKEIQDEFDSIKSIEI</sequence>
<organism evidence="15 16">
    <name type="scientific">Ruminococcus intestinalis</name>
    <dbReference type="NCBI Taxonomy" id="2763066"/>
    <lineage>
        <taxon>Bacteria</taxon>
        <taxon>Bacillati</taxon>
        <taxon>Bacillota</taxon>
        <taxon>Clostridia</taxon>
        <taxon>Eubacteriales</taxon>
        <taxon>Oscillospiraceae</taxon>
        <taxon>Ruminococcus</taxon>
    </lineage>
</organism>
<feature type="transmembrane region" description="Helical" evidence="14">
    <location>
        <begin position="6"/>
        <end position="25"/>
    </location>
</feature>
<proteinExistence type="inferred from homology"/>
<evidence type="ECO:0000313" key="15">
    <source>
        <dbReference type="EMBL" id="MBC5728846.1"/>
    </source>
</evidence>
<feature type="transmembrane region" description="Helical" evidence="14">
    <location>
        <begin position="444"/>
        <end position="464"/>
    </location>
</feature>
<feature type="transmembrane region" description="Helical" evidence="14">
    <location>
        <begin position="388"/>
        <end position="407"/>
    </location>
</feature>
<feature type="transmembrane region" description="Helical" evidence="14">
    <location>
        <begin position="77"/>
        <end position="94"/>
    </location>
</feature>
<feature type="transmembrane region" description="Helical" evidence="14">
    <location>
        <begin position="258"/>
        <end position="277"/>
    </location>
</feature>
<dbReference type="PROSITE" id="PS50283">
    <property type="entry name" value="NA_SOLUT_SYMP_3"/>
    <property type="match status" value="1"/>
</dbReference>
<evidence type="ECO:0000256" key="5">
    <source>
        <dbReference type="ARBA" id="ARBA00022692"/>
    </source>
</evidence>
<evidence type="ECO:0000256" key="12">
    <source>
        <dbReference type="ARBA" id="ARBA00033708"/>
    </source>
</evidence>
<reference evidence="15 16" key="1">
    <citation type="submission" date="2020-08" db="EMBL/GenBank/DDBJ databases">
        <title>Genome public.</title>
        <authorList>
            <person name="Liu C."/>
            <person name="Sun Q."/>
        </authorList>
    </citation>
    <scope>NUCLEOTIDE SEQUENCE [LARGE SCALE GENOMIC DNA]</scope>
    <source>
        <strain evidence="15 16">NSJ-71</strain>
    </source>
</reference>
<keyword evidence="16" id="KW-1185">Reference proteome</keyword>
<evidence type="ECO:0000256" key="9">
    <source>
        <dbReference type="ARBA" id="ARBA00023065"/>
    </source>
</evidence>
<accession>A0ABR7HN61</accession>
<keyword evidence="6 14" id="KW-0769">Symport</keyword>
<evidence type="ECO:0000256" key="8">
    <source>
        <dbReference type="ARBA" id="ARBA00023053"/>
    </source>
</evidence>
<feature type="transmembrane region" description="Helical" evidence="14">
    <location>
        <begin position="199"/>
        <end position="216"/>
    </location>
</feature>
<evidence type="ECO:0000256" key="11">
    <source>
        <dbReference type="ARBA" id="ARBA00023201"/>
    </source>
</evidence>
<evidence type="ECO:0000313" key="16">
    <source>
        <dbReference type="Proteomes" id="UP000636755"/>
    </source>
</evidence>
<keyword evidence="10 14" id="KW-0472">Membrane</keyword>
<evidence type="ECO:0000256" key="10">
    <source>
        <dbReference type="ARBA" id="ARBA00023136"/>
    </source>
</evidence>
<keyword evidence="4 14" id="KW-1003">Cell membrane</keyword>
<keyword evidence="9 14" id="KW-0406">Ion transport</keyword>
<dbReference type="EMBL" id="JACOPS010000004">
    <property type="protein sequence ID" value="MBC5728846.1"/>
    <property type="molecule type" value="Genomic_DNA"/>
</dbReference>
<keyword evidence="11 14" id="KW-0739">Sodium transport</keyword>
<dbReference type="InterPro" id="IPR001734">
    <property type="entry name" value="Na/solute_symporter"/>
</dbReference>
<dbReference type="PANTHER" id="PTHR48086:SF3">
    <property type="entry name" value="SODIUM_PROLINE SYMPORTER"/>
    <property type="match status" value="1"/>
</dbReference>
<comment type="caution">
    <text evidence="15">The sequence shown here is derived from an EMBL/GenBank/DDBJ whole genome shotgun (WGS) entry which is preliminary data.</text>
</comment>
<comment type="function">
    <text evidence="14">Catalyzes the sodium-dependent uptake of extracellular L-proline.</text>
</comment>
<protein>
    <recommendedName>
        <fullName evidence="14">Sodium/proline symporter</fullName>
    </recommendedName>
    <alternativeName>
        <fullName evidence="14">Proline permease</fullName>
    </alternativeName>
</protein>
<evidence type="ECO:0000256" key="3">
    <source>
        <dbReference type="ARBA" id="ARBA00022448"/>
    </source>
</evidence>
<keyword evidence="8 14" id="KW-0915">Sodium</keyword>
<gene>
    <name evidence="15" type="primary">putP</name>
    <name evidence="15" type="ORF">H8R91_10015</name>
</gene>
<keyword evidence="7 14" id="KW-1133">Transmembrane helix</keyword>
<dbReference type="Proteomes" id="UP000636755">
    <property type="component" value="Unassembled WGS sequence"/>
</dbReference>
<comment type="subcellular location">
    <subcellularLocation>
        <location evidence="1 14">Cell membrane</location>
        <topology evidence="1 14">Multi-pass membrane protein</topology>
    </subcellularLocation>
</comment>